<feature type="compositionally biased region" description="Acidic residues" evidence="5">
    <location>
        <begin position="442"/>
        <end position="454"/>
    </location>
</feature>
<feature type="coiled-coil region" evidence="4">
    <location>
        <begin position="57"/>
        <end position="101"/>
    </location>
</feature>
<accession>A0A9W7L9D1</accession>
<evidence type="ECO:0000256" key="3">
    <source>
        <dbReference type="ARBA" id="ARBA00023242"/>
    </source>
</evidence>
<dbReference type="PANTHER" id="PTHR13375:SF3">
    <property type="entry name" value="THO COMPLEX SUBUNIT 5 HOMOLOG"/>
    <property type="match status" value="1"/>
</dbReference>
<keyword evidence="3" id="KW-0539">Nucleus</keyword>
<evidence type="ECO:0000256" key="5">
    <source>
        <dbReference type="SAM" id="MobiDB-lite"/>
    </source>
</evidence>
<reference evidence="7" key="1">
    <citation type="journal article" date="2023" name="Commun. Biol.">
        <title>Genome analysis of Parmales, the sister group of diatoms, reveals the evolutionary specialization of diatoms from phago-mixotrophs to photoautotrophs.</title>
        <authorList>
            <person name="Ban H."/>
            <person name="Sato S."/>
            <person name="Yoshikawa S."/>
            <person name="Yamada K."/>
            <person name="Nakamura Y."/>
            <person name="Ichinomiya M."/>
            <person name="Sato N."/>
            <person name="Blanc-Mathieu R."/>
            <person name="Endo H."/>
            <person name="Kuwata A."/>
            <person name="Ogata H."/>
        </authorList>
    </citation>
    <scope>NUCLEOTIDE SEQUENCE [LARGE SCALE GENOMIC DNA]</scope>
</reference>
<organism evidence="6 7">
    <name type="scientific">Triparma columacea</name>
    <dbReference type="NCBI Taxonomy" id="722753"/>
    <lineage>
        <taxon>Eukaryota</taxon>
        <taxon>Sar</taxon>
        <taxon>Stramenopiles</taxon>
        <taxon>Ochrophyta</taxon>
        <taxon>Bolidophyceae</taxon>
        <taxon>Parmales</taxon>
        <taxon>Triparmaceae</taxon>
        <taxon>Triparma</taxon>
    </lineage>
</organism>
<dbReference type="Pfam" id="PF09766">
    <property type="entry name" value="FmiP_Thoc5"/>
    <property type="match status" value="2"/>
</dbReference>
<dbReference type="InterPro" id="IPR019163">
    <property type="entry name" value="THO_Thoc5"/>
</dbReference>
<dbReference type="GO" id="GO:0003729">
    <property type="term" value="F:mRNA binding"/>
    <property type="evidence" value="ECO:0007669"/>
    <property type="project" value="TreeGrafter"/>
</dbReference>
<dbReference type="OrthoDB" id="20582at2759"/>
<comment type="caution">
    <text evidence="6">The sequence shown here is derived from an EMBL/GenBank/DDBJ whole genome shotgun (WGS) entry which is preliminary data.</text>
</comment>
<comment type="subcellular location">
    <subcellularLocation>
        <location evidence="1">Nucleus</location>
    </subcellularLocation>
</comment>
<sequence length="588" mass="64628">MPKKSTKASTPSVPQSYAGMYIESTNALLKMLESPSNLPPSSATALLQLKRLSRSSLAALKEKEDKLLKAKKKVESEGLKLQNLLYEKQHLLREIQLAKELQTKNLDKLATAESTTATELIPNLSEPKTSAEHTKNLDFLAAKLESRKRLTEQLTTAHSTKKQKIAENVSKKEFLSSLPHHLENLAKAAKPLQQYLSVSANNIDRSIYDDARTKLTKELYVLFANLSNANESVIVTPTPKFNSKPFQTYFKALNKAHYNPDEISTLTPSPHSVTLTLIAASTSITFSFIPALEIITCTSTAPLSYLFPDDCGSKTPNETNYHKFAAHNGNKSIVIPPPSTMPSRPYNWCQWLAGMYFCIGSKQERVEPSVRAILKALNNRVAAHKTLAGLLEEVQAASKSKGKARLNAVNNLSLHPTCNFIPDTAAVIDSFEQLEDGALPQAEEDEEVEEEDGESTTTTSTAPPPTTSNYSVTFSLPNDKNTSLTSTVSISCEYPTKPPVWTIIKPSVSLLSPSNLKALQREVNADYNTLTAPSGEDDDSMDYILTHQIKRVAGVFEKLASGKEAGQIGGVRVVKGKDRRKMMAFEKS</sequence>
<keyword evidence="4" id="KW-0175">Coiled coil</keyword>
<gene>
    <name evidence="6" type="ORF">TrCOL_g3691</name>
</gene>
<dbReference type="GO" id="GO:0000445">
    <property type="term" value="C:THO complex part of transcription export complex"/>
    <property type="evidence" value="ECO:0007669"/>
    <property type="project" value="TreeGrafter"/>
</dbReference>
<evidence type="ECO:0000256" key="1">
    <source>
        <dbReference type="ARBA" id="ARBA00004123"/>
    </source>
</evidence>
<feature type="region of interest" description="Disordered" evidence="5">
    <location>
        <begin position="441"/>
        <end position="476"/>
    </location>
</feature>
<dbReference type="PANTHER" id="PTHR13375">
    <property type="entry name" value="FMS INTERACTING PROTEIN"/>
    <property type="match status" value="1"/>
</dbReference>
<name>A0A9W7L9D1_9STRA</name>
<evidence type="ECO:0000256" key="2">
    <source>
        <dbReference type="ARBA" id="ARBA00008044"/>
    </source>
</evidence>
<dbReference type="AlphaFoldDB" id="A0A9W7L9D1"/>
<dbReference type="GO" id="GO:0006406">
    <property type="term" value="P:mRNA export from nucleus"/>
    <property type="evidence" value="ECO:0007669"/>
    <property type="project" value="TreeGrafter"/>
</dbReference>
<dbReference type="Proteomes" id="UP001165065">
    <property type="component" value="Unassembled WGS sequence"/>
</dbReference>
<dbReference type="EMBL" id="BRYA01001158">
    <property type="protein sequence ID" value="GMI39801.1"/>
    <property type="molecule type" value="Genomic_DNA"/>
</dbReference>
<protein>
    <submittedName>
        <fullName evidence="6">Uncharacterized protein</fullName>
    </submittedName>
</protein>
<proteinExistence type="inferred from homology"/>
<evidence type="ECO:0000313" key="6">
    <source>
        <dbReference type="EMBL" id="GMI39801.1"/>
    </source>
</evidence>
<keyword evidence="7" id="KW-1185">Reference proteome</keyword>
<evidence type="ECO:0000256" key="4">
    <source>
        <dbReference type="SAM" id="Coils"/>
    </source>
</evidence>
<evidence type="ECO:0000313" key="7">
    <source>
        <dbReference type="Proteomes" id="UP001165065"/>
    </source>
</evidence>
<comment type="similarity">
    <text evidence="2">Belongs to the THOC5 family.</text>
</comment>